<evidence type="ECO:0000313" key="1">
    <source>
        <dbReference type="EMBL" id="EEV17791.1"/>
    </source>
</evidence>
<keyword evidence="2" id="KW-1185">Reference proteome</keyword>
<evidence type="ECO:0000313" key="2">
    <source>
        <dbReference type="Proteomes" id="UP000005709"/>
    </source>
</evidence>
<sequence length="42" mass="4896">MTLAVRTASEYFYLTACATYFDFKIPRCKILNLVVEFRTGEL</sequence>
<dbReference type="AlphaFoldDB" id="C8PGX0"/>
<accession>C8PGX0</accession>
<dbReference type="Proteomes" id="UP000005709">
    <property type="component" value="Unassembled WGS sequence"/>
</dbReference>
<gene>
    <name evidence="1" type="ORF">CAMGR0001_2158</name>
</gene>
<name>C8PGX0_9BACT</name>
<proteinExistence type="predicted"/>
<reference evidence="1 2" key="1">
    <citation type="submission" date="2009-07" db="EMBL/GenBank/DDBJ databases">
        <authorList>
            <person name="Madupu R."/>
            <person name="Sebastian Y."/>
            <person name="Durkin A.S."/>
            <person name="Torralba M."/>
            <person name="Methe B."/>
            <person name="Sutton G.G."/>
            <person name="Strausberg R.L."/>
            <person name="Nelson K.E."/>
        </authorList>
    </citation>
    <scope>NUCLEOTIDE SEQUENCE [LARGE SCALE GENOMIC DNA]</scope>
    <source>
        <strain evidence="1 2">RM3268</strain>
    </source>
</reference>
<comment type="caution">
    <text evidence="1">The sequence shown here is derived from an EMBL/GenBank/DDBJ whole genome shotgun (WGS) entry which is preliminary data.</text>
</comment>
<protein>
    <submittedName>
        <fullName evidence="1">Uncharacterized protein</fullName>
    </submittedName>
</protein>
<dbReference type="EMBL" id="ACYG01000022">
    <property type="protein sequence ID" value="EEV17791.1"/>
    <property type="molecule type" value="Genomic_DNA"/>
</dbReference>
<organism evidence="1 2">
    <name type="scientific">Campylobacter gracilis RM3268</name>
    <dbReference type="NCBI Taxonomy" id="553220"/>
    <lineage>
        <taxon>Bacteria</taxon>
        <taxon>Pseudomonadati</taxon>
        <taxon>Campylobacterota</taxon>
        <taxon>Epsilonproteobacteria</taxon>
        <taxon>Campylobacterales</taxon>
        <taxon>Campylobacteraceae</taxon>
        <taxon>Campylobacter</taxon>
    </lineage>
</organism>